<dbReference type="Proteomes" id="UP000219860">
    <property type="component" value="Chromosome 9"/>
</dbReference>
<dbReference type="EMBL" id="LT608257">
    <property type="protein sequence ID" value="SCO62249.1"/>
    <property type="molecule type" value="Genomic_DNA"/>
</dbReference>
<proteinExistence type="inferred from homology"/>
<protein>
    <recommendedName>
        <fullName evidence="4">dipeptidyl-peptidase I</fullName>
        <ecNumber evidence="4">3.4.14.1</ecNumber>
    </recommendedName>
</protein>
<evidence type="ECO:0000313" key="18">
    <source>
        <dbReference type="Proteomes" id="UP000219860"/>
    </source>
</evidence>
<evidence type="ECO:0000313" key="14">
    <source>
        <dbReference type="EMBL" id="SCN25506.1"/>
    </source>
</evidence>
<dbReference type="EMBL" id="LT608145">
    <property type="protein sequence ID" value="SCM22529.1"/>
    <property type="molecule type" value="Genomic_DNA"/>
</dbReference>
<dbReference type="InterPro" id="IPR014882">
    <property type="entry name" value="CathepsinC_exc"/>
</dbReference>
<evidence type="ECO:0000313" key="13">
    <source>
        <dbReference type="EMBL" id="SCM22529.1"/>
    </source>
</evidence>
<dbReference type="GO" id="GO:0008234">
    <property type="term" value="F:cysteine-type peptidase activity"/>
    <property type="evidence" value="ECO:0007669"/>
    <property type="project" value="InterPro"/>
</dbReference>
<comment type="cofactor">
    <cofactor evidence="2">
        <name>chloride</name>
        <dbReference type="ChEBI" id="CHEBI:17996"/>
    </cofactor>
</comment>
<reference evidence="12 17" key="1">
    <citation type="submission" date="2016-02" db="EMBL/GenBank/DDBJ databases">
        <authorList>
            <consortium name="Pathogen Informatics"/>
        </authorList>
    </citation>
    <scope>NUCLEOTIDE SEQUENCE [LARGE SCALE GENOMIC DNA]</scope>
    <source>
        <strain evidence="12 17">K173</strain>
        <strain evidence="13 21">NK65 ny</strain>
        <strain evidence="14 20">NK65e</strain>
        <strain evidence="16 18">SP11 Antwerpcl1</strain>
        <strain evidence="15 19">SP11 RLL</strain>
    </source>
</reference>
<dbReference type="InterPro" id="IPR036496">
    <property type="entry name" value="CathepsinC_exc_dom_sf"/>
</dbReference>
<keyword evidence="10" id="KW-0732">Signal</keyword>
<keyword evidence="12" id="KW-0645">Protease</keyword>
<organism evidence="12 17">
    <name type="scientific">Plasmodium berghei</name>
    <dbReference type="NCBI Taxonomy" id="5821"/>
    <lineage>
        <taxon>Eukaryota</taxon>
        <taxon>Sar</taxon>
        <taxon>Alveolata</taxon>
        <taxon>Apicomplexa</taxon>
        <taxon>Aconoidasida</taxon>
        <taxon>Haemosporida</taxon>
        <taxon>Plasmodiidae</taxon>
        <taxon>Plasmodium</taxon>
        <taxon>Plasmodium (Vinckeia)</taxon>
    </lineage>
</organism>
<evidence type="ECO:0000256" key="5">
    <source>
        <dbReference type="ARBA" id="ARBA00023145"/>
    </source>
</evidence>
<dbReference type="GO" id="GO:0006508">
    <property type="term" value="P:proteolysis"/>
    <property type="evidence" value="ECO:0007669"/>
    <property type="project" value="InterPro"/>
</dbReference>
<evidence type="ECO:0000256" key="2">
    <source>
        <dbReference type="ARBA" id="ARBA00001923"/>
    </source>
</evidence>
<dbReference type="Gene3D" id="2.40.128.80">
    <property type="entry name" value="Cathepsin C, exclusion domain"/>
    <property type="match status" value="1"/>
</dbReference>
<evidence type="ECO:0000256" key="4">
    <source>
        <dbReference type="ARBA" id="ARBA00012059"/>
    </source>
</evidence>
<dbReference type="Pfam" id="PF00112">
    <property type="entry name" value="Peptidase_C1"/>
    <property type="match status" value="1"/>
</dbReference>
<dbReference type="PROSITE" id="PS00639">
    <property type="entry name" value="THIOL_PROTEASE_HIS"/>
    <property type="match status" value="1"/>
</dbReference>
<evidence type="ECO:0000313" key="12">
    <source>
        <dbReference type="EMBL" id="CXI44586.1"/>
    </source>
</evidence>
<dbReference type="Proteomes" id="UP000219974">
    <property type="component" value="Chromosome 9"/>
</dbReference>
<evidence type="ECO:0000313" key="19">
    <source>
        <dbReference type="Proteomes" id="UP000219974"/>
    </source>
</evidence>
<dbReference type="Proteomes" id="UP000069549">
    <property type="component" value="Chromosome 9"/>
</dbReference>
<dbReference type="InterPro" id="IPR013128">
    <property type="entry name" value="Peptidase_C1A"/>
</dbReference>
<evidence type="ECO:0000256" key="6">
    <source>
        <dbReference type="ARBA" id="ARBA00023157"/>
    </source>
</evidence>
<dbReference type="GO" id="GO:0004177">
    <property type="term" value="F:aminopeptidase activity"/>
    <property type="evidence" value="ECO:0007669"/>
    <property type="project" value="UniProtKB-KW"/>
</dbReference>
<evidence type="ECO:0000313" key="20">
    <source>
        <dbReference type="Proteomes" id="UP000220214"/>
    </source>
</evidence>
<keyword evidence="12" id="KW-0378">Hydrolase</keyword>
<dbReference type="VEuPathDB" id="PlasmoDB:PBANKA_0931300"/>
<evidence type="ECO:0000313" key="17">
    <source>
        <dbReference type="Proteomes" id="UP000069549"/>
    </source>
</evidence>
<dbReference type="InterPro" id="IPR000668">
    <property type="entry name" value="Peptidase_C1A_C"/>
</dbReference>
<dbReference type="EMBL" id="LT608273">
    <property type="protein sequence ID" value="SCO60461.1"/>
    <property type="molecule type" value="Genomic_DNA"/>
</dbReference>
<feature type="region of interest" description="Disordered" evidence="9">
    <location>
        <begin position="298"/>
        <end position="319"/>
    </location>
</feature>
<feature type="signal peptide" evidence="10">
    <location>
        <begin position="1"/>
        <end position="25"/>
    </location>
</feature>
<evidence type="ECO:0000256" key="9">
    <source>
        <dbReference type="SAM" id="MobiDB-lite"/>
    </source>
</evidence>
<sequence length="681" mass="78696">MKKINKFISLLLVSLHILYVSYVSADLPVHVEIKDLLGKWKLYKTKTSPELLTCGSTQPNSNQYNVKIQDYKKYLTDNHYPFDSELNVILSSDFVKYGDVHDITDNEHRENWNVLAVYDEQKRKKIGTWTTIFDQGFEIRIGNETYTAFMHYEPTGKCAEPSDEDITDSNGETICYSTSYDKTRFGWIDIMNKNNEQLHGCFYAEKYDTLHVSNNYKNILNRFSNGKTEPVITEDKICTSNQITDFDSYEPKTYTKSNKVKLNKNSEMYWHKMKHDGKKKPLPEYMLKAQNQKYACPCNSNESIDNERSNEDPDSPVSPNMIELGNSNVDTNELDLNAYEEIKKSKHTELELNEMPKNFTWGDPFNNNVREYEVIDQLTCGSCYIASQMYVIKRRIEIGLTKLLETKYANDFDDALSLQTVLSCSFYDQGCHGGYPFLVSKMAKLHGIPLNSEFPYTAKQSTCPYPVNKGIPLSMMEVDLINKTESIPKYIKPSFRETNTSSQIENNTKEEINNVIDSGDPNRWYIKEYNYVGGCYGCNQCDGEKIIMNEIYRNGPVVGSIEVTPNFYNYVDGVYYDKGFPHAKKCTVDVNKDNGYVYNITGWEKVNHAIVILGWGEEIIDGKLYKYWICRNSWGNYWGKEGYFKMIRGVNYVAIENHAIYIDPDFTRGAGKVLLEKMKKQ</sequence>
<evidence type="ECO:0000259" key="11">
    <source>
        <dbReference type="SMART" id="SM00645"/>
    </source>
</evidence>
<dbReference type="PROSITE" id="PS00640">
    <property type="entry name" value="THIOL_PROTEASE_ASN"/>
    <property type="match status" value="1"/>
</dbReference>
<dbReference type="Proteomes" id="UP000516480">
    <property type="component" value="Chromosome 9"/>
</dbReference>
<evidence type="ECO:0000256" key="8">
    <source>
        <dbReference type="ARBA" id="ARBA00023214"/>
    </source>
</evidence>
<dbReference type="OrthoDB" id="640249at2759"/>
<comment type="similarity">
    <text evidence="3">Belongs to the peptidase C1 family.</text>
</comment>
<evidence type="ECO:0000313" key="16">
    <source>
        <dbReference type="EMBL" id="SCO62249.1"/>
    </source>
</evidence>
<evidence type="ECO:0000256" key="3">
    <source>
        <dbReference type="ARBA" id="ARBA00008455"/>
    </source>
</evidence>
<dbReference type="Proteomes" id="UP000220214">
    <property type="component" value="Chromosome 9"/>
</dbReference>
<evidence type="ECO:0000256" key="7">
    <source>
        <dbReference type="ARBA" id="ARBA00023180"/>
    </source>
</evidence>
<dbReference type="InterPro" id="IPR025661">
    <property type="entry name" value="Pept_asp_AS"/>
</dbReference>
<dbReference type="Pfam" id="PF08773">
    <property type="entry name" value="CathepsinC_exc"/>
    <property type="match status" value="1"/>
</dbReference>
<keyword evidence="12" id="KW-0031">Aminopeptidase</keyword>
<dbReference type="SUPFAM" id="SSF54001">
    <property type="entry name" value="Cysteine proteinases"/>
    <property type="match status" value="1"/>
</dbReference>
<evidence type="ECO:0000256" key="1">
    <source>
        <dbReference type="ARBA" id="ARBA00000738"/>
    </source>
</evidence>
<dbReference type="AlphaFoldDB" id="A0A0Y9WR35"/>
<dbReference type="EC" id="3.4.14.1" evidence="4"/>
<dbReference type="EMBL" id="LT160029">
    <property type="protein sequence ID" value="CXI44586.1"/>
    <property type="molecule type" value="Genomic_DNA"/>
</dbReference>
<keyword evidence="8" id="KW-0868">Chloride</keyword>
<dbReference type="SMART" id="SM00645">
    <property type="entry name" value="Pept_C1"/>
    <property type="match status" value="1"/>
</dbReference>
<evidence type="ECO:0000313" key="21">
    <source>
        <dbReference type="Proteomes" id="UP000516480"/>
    </source>
</evidence>
<dbReference type="OMA" id="CYIASQM"/>
<evidence type="ECO:0000313" key="15">
    <source>
        <dbReference type="EMBL" id="SCO60461.1"/>
    </source>
</evidence>
<feature type="chain" id="PRO_5014242943" description="dipeptidyl-peptidase I" evidence="10">
    <location>
        <begin position="26"/>
        <end position="681"/>
    </location>
</feature>
<dbReference type="PANTHER" id="PTHR12411">
    <property type="entry name" value="CYSTEINE PROTEASE FAMILY C1-RELATED"/>
    <property type="match status" value="1"/>
</dbReference>
<evidence type="ECO:0000256" key="10">
    <source>
        <dbReference type="SAM" id="SignalP"/>
    </source>
</evidence>
<accession>A0A0Y9WR35</accession>
<dbReference type="SUPFAM" id="SSF75001">
    <property type="entry name" value="Dipeptidyl peptidase I (cathepsin C), exclusion domain"/>
    <property type="match status" value="1"/>
</dbReference>
<keyword evidence="7" id="KW-0325">Glycoprotein</keyword>
<keyword evidence="6" id="KW-1015">Disulfide bond</keyword>
<dbReference type="EMBL" id="LT614635">
    <property type="protein sequence ID" value="SCN25506.1"/>
    <property type="molecule type" value="Genomic_DNA"/>
</dbReference>
<keyword evidence="5" id="KW-0865">Zymogen</keyword>
<dbReference type="InterPro" id="IPR038765">
    <property type="entry name" value="Papain-like_cys_pep_sf"/>
</dbReference>
<dbReference type="GO" id="GO:0008239">
    <property type="term" value="F:dipeptidyl-peptidase activity"/>
    <property type="evidence" value="ECO:0007669"/>
    <property type="project" value="UniProtKB-EC"/>
</dbReference>
<dbReference type="Gene3D" id="3.90.70.10">
    <property type="entry name" value="Cysteine proteinases"/>
    <property type="match status" value="1"/>
</dbReference>
<gene>
    <name evidence="12" type="primary">DPAP1</name>
    <name evidence="12" type="ORF">PBK173_000211600</name>
    <name evidence="14" type="ORF">PBNK65E_000203700</name>
    <name evidence="13" type="ORF">PBNK65NY_000202900</name>
    <name evidence="16" type="ORF">PBSP11A_000202800</name>
    <name evidence="15" type="ORF">PBSP11RLL_000202600</name>
</gene>
<name>A0A0Y9WR35_PLABE</name>
<comment type="catalytic activity">
    <reaction evidence="1">
        <text>Release of an N-terminal dipeptide, Xaa-Yaa-|-Zaa-, except when Xaa is Arg or Lys, or Yaa or Zaa is Pro.</text>
        <dbReference type="EC" id="3.4.14.1"/>
    </reaction>
</comment>
<dbReference type="InterPro" id="IPR025660">
    <property type="entry name" value="Pept_his_AS"/>
</dbReference>
<feature type="domain" description="Peptidase C1A papain C-terminal" evidence="11">
    <location>
        <begin position="355"/>
        <end position="663"/>
    </location>
</feature>